<dbReference type="STRING" id="267850.ADINL_2683"/>
<dbReference type="Proteomes" id="UP000027318">
    <property type="component" value="Unassembled WGS sequence"/>
</dbReference>
<dbReference type="InterPro" id="IPR015943">
    <property type="entry name" value="WD40/YVTN_repeat-like_dom_sf"/>
</dbReference>
<protein>
    <submittedName>
        <fullName evidence="1">Uncharacterized protein</fullName>
    </submittedName>
</protein>
<dbReference type="Gene3D" id="2.130.10.10">
    <property type="entry name" value="YVTN repeat-like/Quinoprotein amine dehydrogenase"/>
    <property type="match status" value="1"/>
</dbReference>
<evidence type="ECO:0000313" key="1">
    <source>
        <dbReference type="EMBL" id="KDE38782.1"/>
    </source>
</evidence>
<accession>A0A063Y2L9</accession>
<comment type="caution">
    <text evidence="1">The sequence shown here is derived from an EMBL/GenBank/DDBJ whole genome shotgun (WGS) entry which is preliminary data.</text>
</comment>
<gene>
    <name evidence="1" type="ORF">ADINL_2683</name>
</gene>
<reference evidence="1 2" key="1">
    <citation type="journal article" date="2005" name="Int. J. Syst. Evol. Microbiol.">
        <title>Nitrincola lacisaponensis gen. nov., sp. nov., a novel alkaliphilic bacterium isolated from an alkaline, saline lake.</title>
        <authorList>
            <person name="Dimitriu P.A."/>
            <person name="Shukla S.K."/>
            <person name="Conradt J."/>
            <person name="Marquez M.C."/>
            <person name="Ventosa A."/>
            <person name="Maglia A."/>
            <person name="Peyton B.M."/>
            <person name="Pinkart H.C."/>
            <person name="Mormile M.R."/>
        </authorList>
    </citation>
    <scope>NUCLEOTIDE SEQUENCE [LARGE SCALE GENOMIC DNA]</scope>
    <source>
        <strain evidence="1 2">4CA</strain>
    </source>
</reference>
<organism evidence="1 2">
    <name type="scientific">Nitrincola lacisaponensis</name>
    <dbReference type="NCBI Taxonomy" id="267850"/>
    <lineage>
        <taxon>Bacteria</taxon>
        <taxon>Pseudomonadati</taxon>
        <taxon>Pseudomonadota</taxon>
        <taxon>Gammaproteobacteria</taxon>
        <taxon>Oceanospirillales</taxon>
        <taxon>Oceanospirillaceae</taxon>
        <taxon>Nitrincola</taxon>
    </lineage>
</organism>
<name>A0A063Y2L9_9GAMM</name>
<dbReference type="InterPro" id="IPR036278">
    <property type="entry name" value="Sialidase_sf"/>
</dbReference>
<dbReference type="CDD" id="cd15482">
    <property type="entry name" value="Sialidase_non-viral"/>
    <property type="match status" value="1"/>
</dbReference>
<proteinExistence type="predicted"/>
<sequence length="456" mass="50855">MYSNMHHSLASFERPRVNCVLAVPAGVFLATEIGLFQLINGQLNAISPWDQQPVHLVAVSPQGYLLLLETASGQKLYLCNAQWQVEAELPCPPGEKIQCLHSQTQCVLAGTQRGIFRLLLNTDNRPKADSWQCLFKDTGGWGEVLWIHSDHPEQIQASIKKLSPDAKPALLETRDDGTSWKVAASVDYQDLVLAVNDQFWISRWKGRCQRHFTGGYKKHPLTAAWLSTKDWALLEGNTLEYQQDGQATLSFTHPLLAEAKWLYPLPQESAFLVAGMQGAFLVEPAKGAVSDLFADMILPDGLGELRQVFELDDGVRLAVASFGTFRSEDSGITWKPADAEWSVLNAKHLIRSDDGRWWLSCRSALFVSDDNGQSWRCVKLKLEQMPHYAELCGGLAIIDEHLFIGSKTGVLATHLNNPKYLSRVDAFGRQAIRTLSTSPDSRQLLVNDEKQTEKTS</sequence>
<keyword evidence="2" id="KW-1185">Reference proteome</keyword>
<dbReference type="AlphaFoldDB" id="A0A063Y2L9"/>
<dbReference type="SUPFAM" id="SSF50939">
    <property type="entry name" value="Sialidases"/>
    <property type="match status" value="1"/>
</dbReference>
<evidence type="ECO:0000313" key="2">
    <source>
        <dbReference type="Proteomes" id="UP000027318"/>
    </source>
</evidence>
<dbReference type="OrthoDB" id="9813892at2"/>
<dbReference type="RefSeq" id="WP_036549108.1">
    <property type="nucleotide sequence ID" value="NZ_JMSZ01000036.1"/>
</dbReference>
<dbReference type="EMBL" id="JMSZ01000036">
    <property type="protein sequence ID" value="KDE38782.1"/>
    <property type="molecule type" value="Genomic_DNA"/>
</dbReference>